<gene>
    <name evidence="2" type="ORF">BS297_11590</name>
</gene>
<protein>
    <recommendedName>
        <fullName evidence="4">Integral membrane protein</fullName>
    </recommendedName>
</protein>
<proteinExistence type="predicted"/>
<organism evidence="2 3">
    <name type="scientific">Rhodococcus erythropolis</name>
    <name type="common">Arthrobacter picolinophilus</name>
    <dbReference type="NCBI Taxonomy" id="1833"/>
    <lineage>
        <taxon>Bacteria</taxon>
        <taxon>Bacillati</taxon>
        <taxon>Actinomycetota</taxon>
        <taxon>Actinomycetes</taxon>
        <taxon>Mycobacteriales</taxon>
        <taxon>Nocardiaceae</taxon>
        <taxon>Rhodococcus</taxon>
        <taxon>Rhodococcus erythropolis group</taxon>
    </lineage>
</organism>
<sequence>MENPLDGVKPDIGVLGPAFNSVWARVVGAIWGVALAASVVKLIMALYKMRSMNKAGMPTEMADAGQEAKIAGIAVGCLASVGIIVGAILFVVGGGN</sequence>
<evidence type="ECO:0008006" key="4">
    <source>
        <dbReference type="Google" id="ProtNLM"/>
    </source>
</evidence>
<keyword evidence="1" id="KW-1133">Transmembrane helix</keyword>
<keyword evidence="1" id="KW-0812">Transmembrane</keyword>
<feature type="transmembrane region" description="Helical" evidence="1">
    <location>
        <begin position="68"/>
        <end position="92"/>
    </location>
</feature>
<dbReference type="EMBL" id="MRBO01000356">
    <property type="protein sequence ID" value="KAB2585218.1"/>
    <property type="molecule type" value="Genomic_DNA"/>
</dbReference>
<evidence type="ECO:0000256" key="1">
    <source>
        <dbReference type="SAM" id="Phobius"/>
    </source>
</evidence>
<keyword evidence="1" id="KW-0472">Membrane</keyword>
<evidence type="ECO:0000313" key="3">
    <source>
        <dbReference type="Proteomes" id="UP000325576"/>
    </source>
</evidence>
<feature type="transmembrane region" description="Helical" evidence="1">
    <location>
        <begin position="22"/>
        <end position="47"/>
    </location>
</feature>
<dbReference type="Proteomes" id="UP000325576">
    <property type="component" value="Unassembled WGS sequence"/>
</dbReference>
<reference evidence="2 3" key="1">
    <citation type="journal article" date="2017" name="Poromechanics V (2013)">
        <title>Genomic Characterization of the Arsenic-Tolerant Actinobacterium, &lt;i&gt;Rhodococcus erythropolis&lt;/i&gt; S43.</title>
        <authorList>
            <person name="Retamal-Morales G."/>
            <person name="Mehnert M."/>
            <person name="Schwabe R."/>
            <person name="Tischler D."/>
            <person name="Schloemann M."/>
            <person name="Levican G.J."/>
        </authorList>
    </citation>
    <scope>NUCLEOTIDE SEQUENCE [LARGE SCALE GENOMIC DNA]</scope>
    <source>
        <strain evidence="2 3">S43</strain>
    </source>
</reference>
<comment type="caution">
    <text evidence="2">The sequence shown here is derived from an EMBL/GenBank/DDBJ whole genome shotgun (WGS) entry which is preliminary data.</text>
</comment>
<name>A0A5N5E455_RHOER</name>
<evidence type="ECO:0000313" key="2">
    <source>
        <dbReference type="EMBL" id="KAB2585218.1"/>
    </source>
</evidence>
<dbReference type="AlphaFoldDB" id="A0A5N5E455"/>
<accession>A0A5N5E455</accession>